<reference evidence="3" key="1">
    <citation type="submission" date="2023-08" db="EMBL/GenBank/DDBJ databases">
        <authorList>
            <person name="Chen Y."/>
            <person name="Shah S."/>
            <person name="Dougan E. K."/>
            <person name="Thang M."/>
            <person name="Chan C."/>
        </authorList>
    </citation>
    <scope>NUCLEOTIDE SEQUENCE</scope>
</reference>
<feature type="domain" description="FACT complex subunit SSRP1/POB3 N-terminal PH" evidence="2">
    <location>
        <begin position="7"/>
        <end position="105"/>
    </location>
</feature>
<evidence type="ECO:0000259" key="2">
    <source>
        <dbReference type="Pfam" id="PF17292"/>
    </source>
</evidence>
<name>A0AA36IBV6_9DINO</name>
<evidence type="ECO:0000259" key="1">
    <source>
        <dbReference type="Pfam" id="PF03531"/>
    </source>
</evidence>
<evidence type="ECO:0000313" key="4">
    <source>
        <dbReference type="Proteomes" id="UP001178507"/>
    </source>
</evidence>
<organism evidence="3 4">
    <name type="scientific">Effrenium voratum</name>
    <dbReference type="NCBI Taxonomy" id="2562239"/>
    <lineage>
        <taxon>Eukaryota</taxon>
        <taxon>Sar</taxon>
        <taxon>Alveolata</taxon>
        <taxon>Dinophyceae</taxon>
        <taxon>Suessiales</taxon>
        <taxon>Symbiodiniaceae</taxon>
        <taxon>Effrenium</taxon>
    </lineage>
</organism>
<dbReference type="Pfam" id="PF03531">
    <property type="entry name" value="SSrecog"/>
    <property type="match status" value="1"/>
</dbReference>
<dbReference type="InterPro" id="IPR038167">
    <property type="entry name" value="SSRP1_sf"/>
</dbReference>
<dbReference type="PANTHER" id="PTHR45849">
    <property type="entry name" value="FACT COMPLEX SUBUNIT SSRP1"/>
    <property type="match status" value="1"/>
</dbReference>
<proteinExistence type="predicted"/>
<dbReference type="Gene3D" id="2.30.29.220">
    <property type="entry name" value="Structure-specific recognition protein (SSRP1)"/>
    <property type="match status" value="1"/>
</dbReference>
<dbReference type="EMBL" id="CAUJNA010001133">
    <property type="protein sequence ID" value="CAJ1384624.1"/>
    <property type="molecule type" value="Genomic_DNA"/>
</dbReference>
<gene>
    <name evidence="3" type="ORF">EVOR1521_LOCUS11452</name>
</gene>
<dbReference type="InterPro" id="IPR011993">
    <property type="entry name" value="PH-like_dom_sf"/>
</dbReference>
<dbReference type="Gene3D" id="2.30.29.30">
    <property type="entry name" value="Pleckstrin-homology domain (PH domain)/Phosphotyrosine-binding domain (PTB)"/>
    <property type="match status" value="1"/>
</dbReference>
<dbReference type="InterPro" id="IPR035417">
    <property type="entry name" value="SSRP1/POB3_N"/>
</dbReference>
<protein>
    <submittedName>
        <fullName evidence="3">Uncharacterized protein</fullName>
    </submittedName>
</protein>
<dbReference type="InterPro" id="IPR050454">
    <property type="entry name" value="RTT106/SSRP1_HistChap/FACT"/>
</dbReference>
<dbReference type="PANTHER" id="PTHR45849:SF1">
    <property type="entry name" value="FACT COMPLEX SUBUNIT SSRP1"/>
    <property type="match status" value="1"/>
</dbReference>
<sequence>MASSELTFHQIRYVGKVGTGVFRMGESQLGWKGNASQFPRPFQWAGSELKAAEWHPHCGGGRALLKLVFQGKPASEIVRLADFQKGDLSQIKEHLQSRCKVTLEEHLPCTKGWSWGELQLKEEHSLCLSAGENVIMEIDVPELGQVSCTGKNELNLELLRRDWGAKRLEASLKEARGGIRLDCRSLSSLGWVS</sequence>
<dbReference type="GO" id="GO:0035101">
    <property type="term" value="C:FACT complex"/>
    <property type="evidence" value="ECO:0007669"/>
    <property type="project" value="TreeGrafter"/>
</dbReference>
<keyword evidence="4" id="KW-1185">Reference proteome</keyword>
<dbReference type="GO" id="GO:0031491">
    <property type="term" value="F:nucleosome binding"/>
    <property type="evidence" value="ECO:0007669"/>
    <property type="project" value="TreeGrafter"/>
</dbReference>
<dbReference type="Pfam" id="PF17292">
    <property type="entry name" value="POB3_N"/>
    <property type="match status" value="1"/>
</dbReference>
<dbReference type="AlphaFoldDB" id="A0AA36IBV6"/>
<evidence type="ECO:0000313" key="3">
    <source>
        <dbReference type="EMBL" id="CAJ1384624.1"/>
    </source>
</evidence>
<dbReference type="Proteomes" id="UP001178507">
    <property type="component" value="Unassembled WGS sequence"/>
</dbReference>
<feature type="domain" description="SSRP1 dimerization" evidence="1">
    <location>
        <begin position="112"/>
        <end position="162"/>
    </location>
</feature>
<comment type="caution">
    <text evidence="3">The sequence shown here is derived from an EMBL/GenBank/DDBJ whole genome shotgun (WGS) entry which is preliminary data.</text>
</comment>
<dbReference type="GO" id="GO:0042393">
    <property type="term" value="F:histone binding"/>
    <property type="evidence" value="ECO:0007669"/>
    <property type="project" value="TreeGrafter"/>
</dbReference>
<accession>A0AA36IBV6</accession>
<dbReference type="InterPro" id="IPR024954">
    <property type="entry name" value="SSRP1_DD"/>
</dbReference>